<evidence type="ECO:0000313" key="5">
    <source>
        <dbReference type="Proteomes" id="UP000193144"/>
    </source>
</evidence>
<proteinExistence type="inferred from homology"/>
<dbReference type="Pfam" id="PF02970">
    <property type="entry name" value="TBCA"/>
    <property type="match status" value="1"/>
</dbReference>
<evidence type="ECO:0000256" key="2">
    <source>
        <dbReference type="ARBA" id="ARBA00023186"/>
    </source>
</evidence>
<name>A0A1Y2A0D7_9PLEO</name>
<keyword evidence="5" id="KW-1185">Reference proteome</keyword>
<keyword evidence="3" id="KW-0493">Microtubule</keyword>
<reference evidence="4 5" key="1">
    <citation type="submission" date="2016-07" db="EMBL/GenBank/DDBJ databases">
        <title>Pervasive Adenine N6-methylation of Active Genes in Fungi.</title>
        <authorList>
            <consortium name="DOE Joint Genome Institute"/>
            <person name="Mondo S.J."/>
            <person name="Dannebaum R.O."/>
            <person name="Kuo R.C."/>
            <person name="Labutti K."/>
            <person name="Haridas S."/>
            <person name="Kuo A."/>
            <person name="Salamov A."/>
            <person name="Ahrendt S.R."/>
            <person name="Lipzen A."/>
            <person name="Sullivan W."/>
            <person name="Andreopoulos W.B."/>
            <person name="Clum A."/>
            <person name="Lindquist E."/>
            <person name="Daum C."/>
            <person name="Ramamoorthy G.K."/>
            <person name="Gryganskyi A."/>
            <person name="Culley D."/>
            <person name="Magnuson J.K."/>
            <person name="James T.Y."/>
            <person name="O'Malley M.A."/>
            <person name="Stajich J.E."/>
            <person name="Spatafora J.W."/>
            <person name="Visel A."/>
            <person name="Grigoriev I.V."/>
        </authorList>
    </citation>
    <scope>NUCLEOTIDE SEQUENCE [LARGE SCALE GENOMIC DNA]</scope>
    <source>
        <strain evidence="4 5">CBS 115471</strain>
    </source>
</reference>
<dbReference type="AlphaFoldDB" id="A0A1Y2A0D7"/>
<gene>
    <name evidence="4" type="ORF">BCR34DRAFT_622572</name>
</gene>
<comment type="subunit">
    <text evidence="3">Supercomplex made of cofactors A to E. Cofactors A and D function by capturing and stabilizing tubulin in a quasi-native conformation. Cofactor E binds to the cofactor D-tubulin complex; interaction with cofactor C then causes the release of tubulin polypeptides that are committed to the native state.</text>
</comment>
<dbReference type="OrthoDB" id="296187at2759"/>
<accession>A0A1Y2A0D7</accession>
<dbReference type="InterPro" id="IPR036126">
    <property type="entry name" value="TBCA_sf"/>
</dbReference>
<dbReference type="GO" id="GO:0007023">
    <property type="term" value="P:post-chaperonin tubulin folding pathway"/>
    <property type="evidence" value="ECO:0007669"/>
    <property type="project" value="UniProtKB-UniRule"/>
</dbReference>
<comment type="similarity">
    <text evidence="1 3">Belongs to the TBCA family.</text>
</comment>
<dbReference type="Gene3D" id="1.20.58.90">
    <property type="match status" value="1"/>
</dbReference>
<dbReference type="GO" id="GO:0005874">
    <property type="term" value="C:microtubule"/>
    <property type="evidence" value="ECO:0007669"/>
    <property type="project" value="UniProtKB-KW"/>
</dbReference>
<dbReference type="InterPro" id="IPR004226">
    <property type="entry name" value="TBCA"/>
</dbReference>
<dbReference type="Proteomes" id="UP000193144">
    <property type="component" value="Unassembled WGS sequence"/>
</dbReference>
<dbReference type="GO" id="GO:0005829">
    <property type="term" value="C:cytosol"/>
    <property type="evidence" value="ECO:0007669"/>
    <property type="project" value="TreeGrafter"/>
</dbReference>
<comment type="caution">
    <text evidence="4">The sequence shown here is derived from an EMBL/GenBank/DDBJ whole genome shotgun (WGS) entry which is preliminary data.</text>
</comment>
<dbReference type="SUPFAM" id="SSF46988">
    <property type="entry name" value="Tubulin chaperone cofactor A"/>
    <property type="match status" value="1"/>
</dbReference>
<keyword evidence="2 3" id="KW-0143">Chaperone</keyword>
<evidence type="ECO:0000256" key="1">
    <source>
        <dbReference type="ARBA" id="ARBA00006806"/>
    </source>
</evidence>
<protein>
    <recommendedName>
        <fullName evidence="3">Tubulin-specific chaperone A</fullName>
    </recommendedName>
</protein>
<evidence type="ECO:0000313" key="4">
    <source>
        <dbReference type="EMBL" id="ORY15969.1"/>
    </source>
</evidence>
<organism evidence="4 5">
    <name type="scientific">Clohesyomyces aquaticus</name>
    <dbReference type="NCBI Taxonomy" id="1231657"/>
    <lineage>
        <taxon>Eukaryota</taxon>
        <taxon>Fungi</taxon>
        <taxon>Dikarya</taxon>
        <taxon>Ascomycota</taxon>
        <taxon>Pezizomycotina</taxon>
        <taxon>Dothideomycetes</taxon>
        <taxon>Pleosporomycetidae</taxon>
        <taxon>Pleosporales</taxon>
        <taxon>Lindgomycetaceae</taxon>
        <taxon>Clohesyomyces</taxon>
    </lineage>
</organism>
<dbReference type="GO" id="GO:0048487">
    <property type="term" value="F:beta-tubulin binding"/>
    <property type="evidence" value="ECO:0007669"/>
    <property type="project" value="InterPro"/>
</dbReference>
<dbReference type="GO" id="GO:0007021">
    <property type="term" value="P:tubulin complex assembly"/>
    <property type="evidence" value="ECO:0007669"/>
    <property type="project" value="UniProtKB-UniRule"/>
</dbReference>
<dbReference type="STRING" id="1231657.A0A1Y2A0D7"/>
<sequence length="116" mass="12755">MAPPSKLAVATSSLTRLVKEEASYHKEMAEQEARIKKIQESTGDENAEYQLKQERQGLEETKKVIPSMHEKISQAIQKLEDEMQSNTDNGGEAPAVEVTKAEDALASAKQALVEVS</sequence>
<keyword evidence="3" id="KW-0206">Cytoskeleton</keyword>
<dbReference type="EMBL" id="MCFA01000021">
    <property type="protein sequence ID" value="ORY15969.1"/>
    <property type="molecule type" value="Genomic_DNA"/>
</dbReference>
<dbReference type="PANTHER" id="PTHR21500">
    <property type="entry name" value="TUBULIN-SPECIFIC CHAPERONE A"/>
    <property type="match status" value="1"/>
</dbReference>
<comment type="subcellular location">
    <subcellularLocation>
        <location evidence="3">Cytoplasm</location>
        <location evidence="3">Cytoskeleton</location>
    </subcellularLocation>
</comment>
<dbReference type="PANTHER" id="PTHR21500:SF0">
    <property type="entry name" value="TUBULIN-SPECIFIC CHAPERONE A"/>
    <property type="match status" value="1"/>
</dbReference>
<evidence type="ECO:0000256" key="3">
    <source>
        <dbReference type="RuleBase" id="RU364030"/>
    </source>
</evidence>
<keyword evidence="3" id="KW-0963">Cytoplasm</keyword>